<comment type="catalytic activity">
    <reaction evidence="1 14">
        <text>Hydrolysis of terminal, non-reducing beta-D-glucosyl residues with release of beta-D-glucose.</text>
        <dbReference type="EC" id="3.2.1.21"/>
    </reaction>
</comment>
<keyword evidence="7 15" id="KW-0732">Signal</keyword>
<dbReference type="EC" id="3.2.1.21" evidence="5 14"/>
<keyword evidence="8 14" id="KW-0378">Hydrolase</keyword>
<evidence type="ECO:0000256" key="3">
    <source>
        <dbReference type="ARBA" id="ARBA00004987"/>
    </source>
</evidence>
<dbReference type="InterPro" id="IPR050288">
    <property type="entry name" value="Cellulose_deg_GH3"/>
</dbReference>
<feature type="chain" id="PRO_5021209761" description="beta-glucosidase" evidence="15">
    <location>
        <begin position="21"/>
        <end position="767"/>
    </location>
</feature>
<evidence type="ECO:0000256" key="13">
    <source>
        <dbReference type="ARBA" id="ARBA00023326"/>
    </source>
</evidence>
<dbReference type="InterPro" id="IPR001764">
    <property type="entry name" value="Glyco_hydro_3_N"/>
</dbReference>
<dbReference type="SMART" id="SM01217">
    <property type="entry name" value="Fn3_like"/>
    <property type="match status" value="1"/>
</dbReference>
<comment type="caution">
    <text evidence="17">The sequence shown here is derived from an EMBL/GenBank/DDBJ whole genome shotgun (WGS) entry which is preliminary data.</text>
</comment>
<dbReference type="InterPro" id="IPR002772">
    <property type="entry name" value="Glyco_hydro_3_C"/>
</dbReference>
<dbReference type="FunFam" id="2.60.40.10:FF:000757">
    <property type="entry name" value="Beta-glucosidase G"/>
    <property type="match status" value="1"/>
</dbReference>
<dbReference type="AlphaFoldDB" id="A0A4Z1NI44"/>
<dbReference type="InterPro" id="IPR036962">
    <property type="entry name" value="Glyco_hydro_3_N_sf"/>
</dbReference>
<dbReference type="Gene3D" id="3.20.20.300">
    <property type="entry name" value="Glycoside hydrolase, family 3, N-terminal domain"/>
    <property type="match status" value="1"/>
</dbReference>
<dbReference type="FunFam" id="3.20.20.300:FF:000002">
    <property type="entry name" value="Probable beta-glucosidase"/>
    <property type="match status" value="1"/>
</dbReference>
<evidence type="ECO:0000259" key="16">
    <source>
        <dbReference type="SMART" id="SM01217"/>
    </source>
</evidence>
<dbReference type="PANTHER" id="PTHR42715:SF5">
    <property type="entry name" value="BETA-GLUCOSIDASE M-RELATED"/>
    <property type="match status" value="1"/>
</dbReference>
<evidence type="ECO:0000256" key="12">
    <source>
        <dbReference type="ARBA" id="ARBA00023295"/>
    </source>
</evidence>
<feature type="signal peptide" evidence="15">
    <location>
        <begin position="1"/>
        <end position="20"/>
    </location>
</feature>
<name>A0A4Z1NI44_9PEZI</name>
<dbReference type="Pfam" id="PF01915">
    <property type="entry name" value="Glyco_hydro_3_C"/>
    <property type="match status" value="1"/>
</dbReference>
<gene>
    <name evidence="17" type="ORF">E6O75_ATG11373</name>
</gene>
<organism evidence="17 18">
    <name type="scientific">Venturia nashicola</name>
    <dbReference type="NCBI Taxonomy" id="86259"/>
    <lineage>
        <taxon>Eukaryota</taxon>
        <taxon>Fungi</taxon>
        <taxon>Dikarya</taxon>
        <taxon>Ascomycota</taxon>
        <taxon>Pezizomycotina</taxon>
        <taxon>Dothideomycetes</taxon>
        <taxon>Pleosporomycetidae</taxon>
        <taxon>Venturiales</taxon>
        <taxon>Venturiaceae</taxon>
        <taxon>Venturia</taxon>
    </lineage>
</organism>
<evidence type="ECO:0000256" key="14">
    <source>
        <dbReference type="RuleBase" id="RU361161"/>
    </source>
</evidence>
<evidence type="ECO:0000313" key="18">
    <source>
        <dbReference type="Proteomes" id="UP000298493"/>
    </source>
</evidence>
<dbReference type="Gene3D" id="2.60.40.10">
    <property type="entry name" value="Immunoglobulins"/>
    <property type="match status" value="1"/>
</dbReference>
<dbReference type="PANTHER" id="PTHR42715">
    <property type="entry name" value="BETA-GLUCOSIDASE"/>
    <property type="match status" value="1"/>
</dbReference>
<evidence type="ECO:0000256" key="7">
    <source>
        <dbReference type="ARBA" id="ARBA00022729"/>
    </source>
</evidence>
<dbReference type="SUPFAM" id="SSF52279">
    <property type="entry name" value="Beta-D-glucan exohydrolase, C-terminal domain"/>
    <property type="match status" value="1"/>
</dbReference>
<evidence type="ECO:0000256" key="2">
    <source>
        <dbReference type="ARBA" id="ARBA00004613"/>
    </source>
</evidence>
<feature type="domain" description="Fibronectin type III-like" evidence="16">
    <location>
        <begin position="690"/>
        <end position="756"/>
    </location>
</feature>
<evidence type="ECO:0000256" key="10">
    <source>
        <dbReference type="ARBA" id="ARBA00023180"/>
    </source>
</evidence>
<dbReference type="PROSITE" id="PS00775">
    <property type="entry name" value="GLYCOSYL_HYDROL_F3"/>
    <property type="match status" value="1"/>
</dbReference>
<dbReference type="GO" id="GO:0008422">
    <property type="term" value="F:beta-glucosidase activity"/>
    <property type="evidence" value="ECO:0007669"/>
    <property type="project" value="UniProtKB-EC"/>
</dbReference>
<dbReference type="PRINTS" id="PR00133">
    <property type="entry name" value="GLHYDRLASE3"/>
</dbReference>
<accession>A0A4Z1NI44</accession>
<comment type="similarity">
    <text evidence="4 14">Belongs to the glycosyl hydrolase 3 family.</text>
</comment>
<dbReference type="GO" id="GO:0005576">
    <property type="term" value="C:extracellular region"/>
    <property type="evidence" value="ECO:0007669"/>
    <property type="project" value="UniProtKB-SubCell"/>
</dbReference>
<dbReference type="InterPro" id="IPR013783">
    <property type="entry name" value="Ig-like_fold"/>
</dbReference>
<evidence type="ECO:0000256" key="11">
    <source>
        <dbReference type="ARBA" id="ARBA00023277"/>
    </source>
</evidence>
<keyword evidence="6" id="KW-0964">Secreted</keyword>
<keyword evidence="13 14" id="KW-0624">Polysaccharide degradation</keyword>
<evidence type="ECO:0000256" key="1">
    <source>
        <dbReference type="ARBA" id="ARBA00000448"/>
    </source>
</evidence>
<protein>
    <recommendedName>
        <fullName evidence="5 14">beta-glucosidase</fullName>
        <ecNumber evidence="5 14">3.2.1.21</ecNumber>
    </recommendedName>
</protein>
<comment type="subcellular location">
    <subcellularLocation>
        <location evidence="2">Secreted</location>
    </subcellularLocation>
</comment>
<dbReference type="Pfam" id="PF00933">
    <property type="entry name" value="Glyco_hydro_3"/>
    <property type="match status" value="1"/>
</dbReference>
<keyword evidence="9" id="KW-0136">Cellulose degradation</keyword>
<dbReference type="SUPFAM" id="SSF51445">
    <property type="entry name" value="(Trans)glycosidases"/>
    <property type="match status" value="1"/>
</dbReference>
<dbReference type="InterPro" id="IPR019800">
    <property type="entry name" value="Glyco_hydro_3_AS"/>
</dbReference>
<evidence type="ECO:0000313" key="17">
    <source>
        <dbReference type="EMBL" id="TID13457.1"/>
    </source>
</evidence>
<evidence type="ECO:0000256" key="8">
    <source>
        <dbReference type="ARBA" id="ARBA00022801"/>
    </source>
</evidence>
<evidence type="ECO:0000256" key="15">
    <source>
        <dbReference type="SAM" id="SignalP"/>
    </source>
</evidence>
<dbReference type="Pfam" id="PF14310">
    <property type="entry name" value="Fn3-like"/>
    <property type="match status" value="1"/>
</dbReference>
<dbReference type="EMBL" id="SNSC02000026">
    <property type="protein sequence ID" value="TID13457.1"/>
    <property type="molecule type" value="Genomic_DNA"/>
</dbReference>
<keyword evidence="12 14" id="KW-0326">Glycosidase</keyword>
<evidence type="ECO:0000256" key="5">
    <source>
        <dbReference type="ARBA" id="ARBA00012744"/>
    </source>
</evidence>
<dbReference type="Proteomes" id="UP000298493">
    <property type="component" value="Unassembled WGS sequence"/>
</dbReference>
<evidence type="ECO:0000256" key="9">
    <source>
        <dbReference type="ARBA" id="ARBA00023001"/>
    </source>
</evidence>
<reference evidence="17 18" key="1">
    <citation type="submission" date="2019-04" db="EMBL/GenBank/DDBJ databases">
        <title>High contiguity whole genome sequence and gene annotation resource for two Venturia nashicola isolates.</title>
        <authorList>
            <person name="Prokchorchik M."/>
            <person name="Won K."/>
            <person name="Lee Y."/>
            <person name="Choi E.D."/>
            <person name="Segonzac C."/>
            <person name="Sohn K.H."/>
        </authorList>
    </citation>
    <scope>NUCLEOTIDE SEQUENCE [LARGE SCALE GENOMIC DNA]</scope>
    <source>
        <strain evidence="17 18">PRI2</strain>
    </source>
</reference>
<dbReference type="STRING" id="86259.A0A4Z1NI44"/>
<evidence type="ECO:0000256" key="4">
    <source>
        <dbReference type="ARBA" id="ARBA00005336"/>
    </source>
</evidence>
<proteinExistence type="inferred from homology"/>
<dbReference type="InterPro" id="IPR026891">
    <property type="entry name" value="Fn3-like"/>
</dbReference>
<keyword evidence="18" id="KW-1185">Reference proteome</keyword>
<dbReference type="GO" id="GO:0030245">
    <property type="term" value="P:cellulose catabolic process"/>
    <property type="evidence" value="ECO:0007669"/>
    <property type="project" value="UniProtKB-UniPathway"/>
</dbReference>
<dbReference type="UniPathway" id="UPA00696"/>
<sequence>MRISISSGLLLGACTLGCNGYTSPSYTNQSEVPLYGQSPPVYPSPQADGHSNSAWSAAYSKARSLLSQLTLEEKVNVTRGFTGVCVGNTGAVPRLGIRPMCLADAPSGIRGQEFVSSFPASIHAAATFDKSLIYKWGVALGEEYRGKGINIALGPVAGPLGRVARAGRNWEGLGADPFLAGAGMAASTKGMQDAGVIATAKHWLLNEQEFRRNPGPDGEAVSSNVDDRALHELYVFPFMDSLKQNVGSVMCSYQRLNNSYGCQNSKLLNGILKTELGFEGFVMSDWEAQHSGVASANAGLDLIMPDGGWWGGNLTNAVNNGSVSTDRLDDMVVRQFAAYYLLGQDQEYPNLGVFSSSQKHIPVDVQGDHADLIREIGAAGTILVKNVNKTLPLNNPRFLAIYGYDATVKADATVWQNPSRYGGGYEVNFGWDTFNGTLITGGGSGSNAPPYVVSPFQAIQDRISKVRGILRWDFFSENPSPAYVNADAAIVFINAYASENFDRETLADSFSDNLVKNVAANYNNTIVVIHSAGIRVVDAWINHPNITAVLFAGLPGQESGHSLVDVLYGDVNPSGRFPYTVAKNESDYGNLLNSTVSFDAFPQDNFTEGLYIDYRHFDKEGIEPRFEFGFGLSYSTFEYAGLIIASLGANVSALPNPSVRVVQGGHPELWENLYNVTAKITNTGELFAHEVPQLYVGIPNAPVKQLRGFERVPLDPGQSKTVTFQLTRRDLSIWDVVVQQWRLQQGEYPIYVGASSRDFKLKGMLTV</sequence>
<dbReference type="InterPro" id="IPR017853">
    <property type="entry name" value="GH"/>
</dbReference>
<dbReference type="Gene3D" id="3.40.50.1700">
    <property type="entry name" value="Glycoside hydrolase family 3 C-terminal domain"/>
    <property type="match status" value="1"/>
</dbReference>
<keyword evidence="11 14" id="KW-0119">Carbohydrate metabolism</keyword>
<evidence type="ECO:0000256" key="6">
    <source>
        <dbReference type="ARBA" id="ARBA00022525"/>
    </source>
</evidence>
<dbReference type="InterPro" id="IPR036881">
    <property type="entry name" value="Glyco_hydro_3_C_sf"/>
</dbReference>
<comment type="pathway">
    <text evidence="3 14">Glycan metabolism; cellulose degradation.</text>
</comment>
<keyword evidence="10" id="KW-0325">Glycoprotein</keyword>